<comment type="caution">
    <text evidence="1">The sequence shown here is derived from an EMBL/GenBank/DDBJ whole genome shotgun (WGS) entry which is preliminary data.</text>
</comment>
<dbReference type="AlphaFoldDB" id="A0A399CZK7"/>
<keyword evidence="2" id="KW-1185">Reference proteome</keyword>
<evidence type="ECO:0000313" key="2">
    <source>
        <dbReference type="Proteomes" id="UP000266441"/>
    </source>
</evidence>
<protein>
    <recommendedName>
        <fullName evidence="3">Methane oxygenase PmoA</fullName>
    </recommendedName>
</protein>
<gene>
    <name evidence="1" type="ORF">D1164_17440</name>
</gene>
<accession>A0A399CZK7</accession>
<dbReference type="Pfam" id="PF14100">
    <property type="entry name" value="DUF6807"/>
    <property type="match status" value="1"/>
</dbReference>
<proteinExistence type="predicted"/>
<evidence type="ECO:0000313" key="1">
    <source>
        <dbReference type="EMBL" id="RIH63922.1"/>
    </source>
</evidence>
<evidence type="ECO:0008006" key="3">
    <source>
        <dbReference type="Google" id="ProtNLM"/>
    </source>
</evidence>
<dbReference type="OrthoDB" id="2540540at2"/>
<reference evidence="1 2" key="1">
    <citation type="journal article" date="2015" name="Int. J. Syst. Evol. Microbiol.">
        <title>Mariniphaga sediminis sp. nov., isolated from coastal sediment.</title>
        <authorList>
            <person name="Wang F.Q."/>
            <person name="Shen Q.Y."/>
            <person name="Chen G.J."/>
            <person name="Du Z.J."/>
        </authorList>
    </citation>
    <scope>NUCLEOTIDE SEQUENCE [LARGE SCALE GENOMIC DNA]</scope>
    <source>
        <strain evidence="1 2">SY21</strain>
    </source>
</reference>
<sequence>MIKSFVFGLNVSITKNIMEKKLFKKRHLRMSCFFLLLIISCSSREIEPSFTFKENEQGIELLENGQYVFFYQKKPKLLNGQYVCCNYLHPLYSLNGDTLTEESPADHPHHRGIFWAWHQMSVNGKSLGDGWIMENIAQEVTNIRTTVDQSAKLNINAVWRSSLLGDKPFLSEQTTITVHQFQNGIRKIDFAISLTALVPGVEIGGSDDEKGYGGFCARIKHPGDLAFVSENKMVTPQLIQIEAGPWMDFSGSFGSEGETSGIAILCHPETPNYPEPWILRSKRSMQNVVFPGRNPVAIPIDRPVILYYLLIIHNGNASSIDLKKLQSEYEKMEVSNQNGN</sequence>
<name>A0A399CZK7_9BACT</name>
<dbReference type="EMBL" id="QWET01000015">
    <property type="protein sequence ID" value="RIH63922.1"/>
    <property type="molecule type" value="Genomic_DNA"/>
</dbReference>
<dbReference type="InterPro" id="IPR029475">
    <property type="entry name" value="DUF6807"/>
</dbReference>
<dbReference type="Proteomes" id="UP000266441">
    <property type="component" value="Unassembled WGS sequence"/>
</dbReference>
<organism evidence="1 2">
    <name type="scientific">Mariniphaga sediminis</name>
    <dbReference type="NCBI Taxonomy" id="1628158"/>
    <lineage>
        <taxon>Bacteria</taxon>
        <taxon>Pseudomonadati</taxon>
        <taxon>Bacteroidota</taxon>
        <taxon>Bacteroidia</taxon>
        <taxon>Marinilabiliales</taxon>
        <taxon>Prolixibacteraceae</taxon>
        <taxon>Mariniphaga</taxon>
    </lineage>
</organism>